<evidence type="ECO:0000313" key="2">
    <source>
        <dbReference type="WBParaSite" id="ES5_v2.g20515.t1"/>
    </source>
</evidence>
<sequence length="274" mass="30484">MPKENKKDDKLCPRKRGPSNFLDKDSLRLELGRAIDKCAREEQRRKAADEKAATVPSLEKKLVEASAIIQTLIEGTALMQKTFDAEKKEKDEIYKKWVQTYTDECDAKIAKIEAEKAAALKNLEVLKNCCKGLAAKLKNKSITKTALIQTDAIVGIQKPPISATTISTQTPADTVAVGGGGKRRRLQENNNLESESNLSENLDPINLPNFLQGINLESVGKALKNLPNYIQTNIYLNAFKCAEAIVSGKEIGPQHWVMNILIQSWVKDMKKHNQ</sequence>
<dbReference type="WBParaSite" id="ES5_v2.g20515.t1">
    <property type="protein sequence ID" value="ES5_v2.g20515.t1"/>
    <property type="gene ID" value="ES5_v2.g20515"/>
</dbReference>
<protein>
    <submittedName>
        <fullName evidence="2">Uncharacterized protein</fullName>
    </submittedName>
</protein>
<evidence type="ECO:0000313" key="1">
    <source>
        <dbReference type="Proteomes" id="UP000887579"/>
    </source>
</evidence>
<proteinExistence type="predicted"/>
<dbReference type="Proteomes" id="UP000887579">
    <property type="component" value="Unplaced"/>
</dbReference>
<accession>A0AC34FT11</accession>
<reference evidence="2" key="1">
    <citation type="submission" date="2022-11" db="UniProtKB">
        <authorList>
            <consortium name="WormBaseParasite"/>
        </authorList>
    </citation>
    <scope>IDENTIFICATION</scope>
</reference>
<name>A0AC34FT11_9BILA</name>
<organism evidence="1 2">
    <name type="scientific">Panagrolaimus sp. ES5</name>
    <dbReference type="NCBI Taxonomy" id="591445"/>
    <lineage>
        <taxon>Eukaryota</taxon>
        <taxon>Metazoa</taxon>
        <taxon>Ecdysozoa</taxon>
        <taxon>Nematoda</taxon>
        <taxon>Chromadorea</taxon>
        <taxon>Rhabditida</taxon>
        <taxon>Tylenchina</taxon>
        <taxon>Panagrolaimomorpha</taxon>
        <taxon>Panagrolaimoidea</taxon>
        <taxon>Panagrolaimidae</taxon>
        <taxon>Panagrolaimus</taxon>
    </lineage>
</organism>